<evidence type="ECO:0000256" key="2">
    <source>
        <dbReference type="SAM" id="MobiDB-lite"/>
    </source>
</evidence>
<name>A0A9N9GBY4_9GLOM</name>
<dbReference type="GO" id="GO:0005737">
    <property type="term" value="C:cytoplasm"/>
    <property type="evidence" value="ECO:0007669"/>
    <property type="project" value="TreeGrafter"/>
</dbReference>
<feature type="region of interest" description="Disordered" evidence="2">
    <location>
        <begin position="425"/>
        <end position="483"/>
    </location>
</feature>
<sequence>MSFLLASASLEVKVWDLVSSSTTAKPTGNASPPEQLYGVELSSFVPSSRAGVNCARWSHDNQLLGVGQKGSVSIHDHKGTIVEKIPLQIEKGSEYPDVKAIRFNNKSKCVIFGGSDKIVHVWDRTESQYDEPLKGHRSAITGIDLNIDETLVASASDIGNIIIHSRTSLIQSNLTVVTSQNTKSTQPMNVLEYSYFKRGLLAAGSEDGYLRIWDTCASTTALQTFESHFGPVRGIAFSPFNSQLMCSSGMDKRIVLYDVGKRSILKNIHTEFPLTALAFKPDGVTIAAGTLQGKIIIYDLRSTSKSVCTLLGHEPHPVQSLCFQIPVERNKALDRKSSSSKPKSHSRSSSGKAQYNTPKANSSMQSAKETKDKNYMEMFSPVKDGDDAKDTKDIRASIMGAINGVAISPTTESLAIKAAAAATETARATTEPANVNAITETTETPPYSSSPSSYSPPSSSIAKLPAKVSSEEQKNDAPSSNAASGLSQFQYQVLENVVSECLHEFRTAIKNDIQDMHLELLRQFHIQKTDMELMFMKYCGDTVALKEEIIRLREENERLRMRSL</sequence>
<dbReference type="PANTHER" id="PTHR44414:SF1">
    <property type="entry name" value="PROTEIN NEDD1"/>
    <property type="match status" value="1"/>
</dbReference>
<dbReference type="GO" id="GO:0007020">
    <property type="term" value="P:microtubule nucleation"/>
    <property type="evidence" value="ECO:0007669"/>
    <property type="project" value="TreeGrafter"/>
</dbReference>
<accession>A0A9N9GBY4</accession>
<dbReference type="GO" id="GO:0043015">
    <property type="term" value="F:gamma-tubulin binding"/>
    <property type="evidence" value="ECO:0007669"/>
    <property type="project" value="TreeGrafter"/>
</dbReference>
<keyword evidence="1" id="KW-0853">WD repeat</keyword>
<comment type="caution">
    <text evidence="3">The sequence shown here is derived from an EMBL/GenBank/DDBJ whole genome shotgun (WGS) entry which is preliminary data.</text>
</comment>
<evidence type="ECO:0000313" key="3">
    <source>
        <dbReference type="EMBL" id="CAG8599339.1"/>
    </source>
</evidence>
<dbReference type="SMART" id="SM00320">
    <property type="entry name" value="WD40"/>
    <property type="match status" value="6"/>
</dbReference>
<evidence type="ECO:0000256" key="1">
    <source>
        <dbReference type="PROSITE-ProRule" id="PRU00221"/>
    </source>
</evidence>
<feature type="repeat" description="WD" evidence="1">
    <location>
        <begin position="225"/>
        <end position="267"/>
    </location>
</feature>
<reference evidence="3" key="1">
    <citation type="submission" date="2021-06" db="EMBL/GenBank/DDBJ databases">
        <authorList>
            <person name="Kallberg Y."/>
            <person name="Tangrot J."/>
            <person name="Rosling A."/>
        </authorList>
    </citation>
    <scope>NUCLEOTIDE SEQUENCE</scope>
    <source>
        <strain evidence="3">BR232B</strain>
    </source>
</reference>
<organism evidence="3 4">
    <name type="scientific">Paraglomus brasilianum</name>
    <dbReference type="NCBI Taxonomy" id="144538"/>
    <lineage>
        <taxon>Eukaryota</taxon>
        <taxon>Fungi</taxon>
        <taxon>Fungi incertae sedis</taxon>
        <taxon>Mucoromycota</taxon>
        <taxon>Glomeromycotina</taxon>
        <taxon>Glomeromycetes</taxon>
        <taxon>Paraglomerales</taxon>
        <taxon>Paraglomeraceae</taxon>
        <taxon>Paraglomus</taxon>
    </lineage>
</organism>
<dbReference type="GO" id="GO:0000278">
    <property type="term" value="P:mitotic cell cycle"/>
    <property type="evidence" value="ECO:0007669"/>
    <property type="project" value="TreeGrafter"/>
</dbReference>
<dbReference type="Gene3D" id="2.130.10.10">
    <property type="entry name" value="YVTN repeat-like/Quinoprotein amine dehydrogenase"/>
    <property type="match status" value="2"/>
</dbReference>
<dbReference type="OrthoDB" id="1602884at2759"/>
<dbReference type="InterPro" id="IPR052818">
    <property type="entry name" value="NEDD1_Spindle_Assembly"/>
</dbReference>
<dbReference type="InterPro" id="IPR001680">
    <property type="entry name" value="WD40_rpt"/>
</dbReference>
<dbReference type="GO" id="GO:0005814">
    <property type="term" value="C:centriole"/>
    <property type="evidence" value="ECO:0007669"/>
    <property type="project" value="TreeGrafter"/>
</dbReference>
<gene>
    <name evidence="3" type="ORF">PBRASI_LOCUS7552</name>
</gene>
<dbReference type="PROSITE" id="PS50082">
    <property type="entry name" value="WD_REPEATS_2"/>
    <property type="match status" value="2"/>
</dbReference>
<feature type="compositionally biased region" description="Polar residues" evidence="2">
    <location>
        <begin position="353"/>
        <end position="367"/>
    </location>
</feature>
<dbReference type="Proteomes" id="UP000789739">
    <property type="component" value="Unassembled WGS sequence"/>
</dbReference>
<dbReference type="SUPFAM" id="SSF50978">
    <property type="entry name" value="WD40 repeat-like"/>
    <property type="match status" value="1"/>
</dbReference>
<feature type="compositionally biased region" description="Low complexity" evidence="2">
    <location>
        <begin position="445"/>
        <end position="460"/>
    </location>
</feature>
<evidence type="ECO:0000313" key="4">
    <source>
        <dbReference type="Proteomes" id="UP000789739"/>
    </source>
</evidence>
<protein>
    <submittedName>
        <fullName evidence="3">2358_t:CDS:1</fullName>
    </submittedName>
</protein>
<dbReference type="EMBL" id="CAJVPI010001183">
    <property type="protein sequence ID" value="CAG8599339.1"/>
    <property type="molecule type" value="Genomic_DNA"/>
</dbReference>
<proteinExistence type="predicted"/>
<dbReference type="GO" id="GO:0036064">
    <property type="term" value="C:ciliary basal body"/>
    <property type="evidence" value="ECO:0007669"/>
    <property type="project" value="TreeGrafter"/>
</dbReference>
<dbReference type="InterPro" id="IPR015943">
    <property type="entry name" value="WD40/YVTN_repeat-like_dom_sf"/>
</dbReference>
<dbReference type="PANTHER" id="PTHR44414">
    <property type="entry name" value="PROTEIN NEDD1"/>
    <property type="match status" value="1"/>
</dbReference>
<feature type="region of interest" description="Disordered" evidence="2">
    <location>
        <begin position="332"/>
        <end position="371"/>
    </location>
</feature>
<keyword evidence="4" id="KW-1185">Reference proteome</keyword>
<dbReference type="AlphaFoldDB" id="A0A9N9GBY4"/>
<dbReference type="GO" id="GO:0000922">
    <property type="term" value="C:spindle pole"/>
    <property type="evidence" value="ECO:0007669"/>
    <property type="project" value="TreeGrafter"/>
</dbReference>
<dbReference type="Pfam" id="PF00400">
    <property type="entry name" value="WD40"/>
    <property type="match status" value="5"/>
</dbReference>
<dbReference type="InterPro" id="IPR036322">
    <property type="entry name" value="WD40_repeat_dom_sf"/>
</dbReference>
<feature type="repeat" description="WD" evidence="1">
    <location>
        <begin position="200"/>
        <end position="214"/>
    </location>
</feature>